<dbReference type="RefSeq" id="WP_143132553.1">
    <property type="nucleotide sequence ID" value="NZ_FOWC01000010.1"/>
</dbReference>
<dbReference type="Proteomes" id="UP000199137">
    <property type="component" value="Unassembled WGS sequence"/>
</dbReference>
<evidence type="ECO:0008006" key="5">
    <source>
        <dbReference type="Google" id="ProtNLM"/>
    </source>
</evidence>
<reference evidence="3 4" key="1">
    <citation type="submission" date="2016-10" db="EMBL/GenBank/DDBJ databases">
        <authorList>
            <person name="de Groot N.N."/>
        </authorList>
    </citation>
    <scope>NUCLEOTIDE SEQUENCE [LARGE SCALE GENOMIC DNA]</scope>
    <source>
        <strain evidence="3 4">DSM 44637</strain>
    </source>
</reference>
<organism evidence="3 4">
    <name type="scientific">Amycolatopsis rubida</name>
    <dbReference type="NCBI Taxonomy" id="112413"/>
    <lineage>
        <taxon>Bacteria</taxon>
        <taxon>Bacillati</taxon>
        <taxon>Actinomycetota</taxon>
        <taxon>Actinomycetes</taxon>
        <taxon>Pseudonocardiales</taxon>
        <taxon>Pseudonocardiaceae</taxon>
        <taxon>Amycolatopsis</taxon>
    </lineage>
</organism>
<feature type="signal peptide" evidence="2">
    <location>
        <begin position="1"/>
        <end position="24"/>
    </location>
</feature>
<feature type="chain" id="PRO_5038663288" description="Lipoprotein" evidence="2">
    <location>
        <begin position="25"/>
        <end position="138"/>
    </location>
</feature>
<evidence type="ECO:0000256" key="2">
    <source>
        <dbReference type="SAM" id="SignalP"/>
    </source>
</evidence>
<gene>
    <name evidence="3" type="ORF">SAMN05421854_110184</name>
</gene>
<name>A0A1I5XEZ4_9PSEU</name>
<keyword evidence="2" id="KW-0732">Signal</keyword>
<sequence>MNATPIRRGAALCALAAVSASVLGGCGSSSDPPGHPDANPVSVPPPDARGPVVETVADVRWDLPRPGCVTMEAPAPGGRTQLFRITGPPEQELLAQHDRGQRPAEQRLRVRGYVDTAQDTTVCGAYRAFVLGEAFPVR</sequence>
<accession>A0A1I5XEZ4</accession>
<dbReference type="AlphaFoldDB" id="A0A1I5XEZ4"/>
<proteinExistence type="predicted"/>
<evidence type="ECO:0000313" key="3">
    <source>
        <dbReference type="EMBL" id="SFQ30386.1"/>
    </source>
</evidence>
<evidence type="ECO:0000256" key="1">
    <source>
        <dbReference type="SAM" id="MobiDB-lite"/>
    </source>
</evidence>
<dbReference type="PROSITE" id="PS51257">
    <property type="entry name" value="PROKAR_LIPOPROTEIN"/>
    <property type="match status" value="1"/>
</dbReference>
<dbReference type="EMBL" id="FOWC01000010">
    <property type="protein sequence ID" value="SFQ30386.1"/>
    <property type="molecule type" value="Genomic_DNA"/>
</dbReference>
<evidence type="ECO:0000313" key="4">
    <source>
        <dbReference type="Proteomes" id="UP000199137"/>
    </source>
</evidence>
<dbReference type="OrthoDB" id="3638349at2"/>
<protein>
    <recommendedName>
        <fullName evidence="5">Lipoprotein</fullName>
    </recommendedName>
</protein>
<feature type="region of interest" description="Disordered" evidence="1">
    <location>
        <begin position="25"/>
        <end position="50"/>
    </location>
</feature>